<protein>
    <submittedName>
        <fullName evidence="2">Uncharacterized protein</fullName>
    </submittedName>
</protein>
<name>A0A9X4AXP8_9BACT</name>
<comment type="caution">
    <text evidence="2">The sequence shown here is derived from an EMBL/GenBank/DDBJ whole genome shotgun (WGS) entry which is preliminary data.</text>
</comment>
<feature type="transmembrane region" description="Helical" evidence="1">
    <location>
        <begin position="126"/>
        <end position="144"/>
    </location>
</feature>
<dbReference type="AlphaFoldDB" id="A0A9X4AXP8"/>
<feature type="transmembrane region" description="Helical" evidence="1">
    <location>
        <begin position="94"/>
        <end position="114"/>
    </location>
</feature>
<proteinExistence type="predicted"/>
<keyword evidence="1" id="KW-0812">Transmembrane</keyword>
<dbReference type="EMBL" id="JAGTJJ010000078">
    <property type="protein sequence ID" value="MDC3988624.1"/>
    <property type="molecule type" value="Genomic_DNA"/>
</dbReference>
<feature type="transmembrane region" description="Helical" evidence="1">
    <location>
        <begin position="64"/>
        <end position="88"/>
    </location>
</feature>
<evidence type="ECO:0000256" key="1">
    <source>
        <dbReference type="SAM" id="Phobius"/>
    </source>
</evidence>
<gene>
    <name evidence="2" type="ORF">KEG57_49620</name>
</gene>
<sequence>MSSGPSLAETAAEAAATPEEQAVLYPQVGVPIGEPTNLTAGQQWERDRVAEQVNTRGQIAAAGYVVGLVIESSAALFAAMVFAAIMVASEAPSFWAWEGAGAFALAFGAAGAAVARVSSPDEGEPLTAFGGVLLIAFVAIAIAVANGWTVMLAGAPMVVLSMLVTIIRPARHRRAVDMILCLVAIATGVGVAFF</sequence>
<evidence type="ECO:0000313" key="2">
    <source>
        <dbReference type="EMBL" id="MDC3988624.1"/>
    </source>
</evidence>
<reference evidence="2 3" key="1">
    <citation type="submission" date="2021-04" db="EMBL/GenBank/DDBJ databases">
        <title>Genome analysis of Polyangium sp.</title>
        <authorList>
            <person name="Li Y."/>
            <person name="Wang J."/>
        </authorList>
    </citation>
    <scope>NUCLEOTIDE SEQUENCE [LARGE SCALE GENOMIC DNA]</scope>
    <source>
        <strain evidence="2 3">SDU14</strain>
    </source>
</reference>
<accession>A0A9X4AXP8</accession>
<keyword evidence="3" id="KW-1185">Reference proteome</keyword>
<keyword evidence="1" id="KW-0472">Membrane</keyword>
<organism evidence="2 3">
    <name type="scientific">Polyangium jinanense</name>
    <dbReference type="NCBI Taxonomy" id="2829994"/>
    <lineage>
        <taxon>Bacteria</taxon>
        <taxon>Pseudomonadati</taxon>
        <taxon>Myxococcota</taxon>
        <taxon>Polyangia</taxon>
        <taxon>Polyangiales</taxon>
        <taxon>Polyangiaceae</taxon>
        <taxon>Polyangium</taxon>
    </lineage>
</organism>
<feature type="transmembrane region" description="Helical" evidence="1">
    <location>
        <begin position="150"/>
        <end position="168"/>
    </location>
</feature>
<evidence type="ECO:0000313" key="3">
    <source>
        <dbReference type="Proteomes" id="UP001151081"/>
    </source>
</evidence>
<dbReference type="Proteomes" id="UP001151081">
    <property type="component" value="Unassembled WGS sequence"/>
</dbReference>
<dbReference type="RefSeq" id="WP_272459842.1">
    <property type="nucleotide sequence ID" value="NZ_JAGTJJ010000078.1"/>
</dbReference>
<feature type="transmembrane region" description="Helical" evidence="1">
    <location>
        <begin position="175"/>
        <end position="193"/>
    </location>
</feature>
<keyword evidence="1" id="KW-1133">Transmembrane helix</keyword>